<feature type="domain" description="S1 motif" evidence="1">
    <location>
        <begin position="193"/>
        <end position="267"/>
    </location>
</feature>
<proteinExistence type="predicted"/>
<organism evidence="2 3">
    <name type="scientific">Carpinus fangiana</name>
    <dbReference type="NCBI Taxonomy" id="176857"/>
    <lineage>
        <taxon>Eukaryota</taxon>
        <taxon>Viridiplantae</taxon>
        <taxon>Streptophyta</taxon>
        <taxon>Embryophyta</taxon>
        <taxon>Tracheophyta</taxon>
        <taxon>Spermatophyta</taxon>
        <taxon>Magnoliopsida</taxon>
        <taxon>eudicotyledons</taxon>
        <taxon>Gunneridae</taxon>
        <taxon>Pentapetalae</taxon>
        <taxon>rosids</taxon>
        <taxon>fabids</taxon>
        <taxon>Fagales</taxon>
        <taxon>Betulaceae</taxon>
        <taxon>Carpinus</taxon>
    </lineage>
</organism>
<gene>
    <name evidence="2" type="ORF">FH972_008675</name>
</gene>
<dbReference type="InterPro" id="IPR012340">
    <property type="entry name" value="NA-bd_OB-fold"/>
</dbReference>
<dbReference type="Gene3D" id="2.40.50.140">
    <property type="entry name" value="Nucleic acid-binding proteins"/>
    <property type="match status" value="2"/>
</dbReference>
<keyword evidence="3" id="KW-1185">Reference proteome</keyword>
<dbReference type="OrthoDB" id="412781at2759"/>
<dbReference type="InterPro" id="IPR003029">
    <property type="entry name" value="S1_domain"/>
</dbReference>
<protein>
    <recommendedName>
        <fullName evidence="1">S1 motif domain-containing protein</fullName>
    </recommendedName>
</protein>
<feature type="domain" description="S1 motif" evidence="1">
    <location>
        <begin position="104"/>
        <end position="179"/>
    </location>
</feature>
<name>A0A5N6R2V0_9ROSI</name>
<dbReference type="InterPro" id="IPR052757">
    <property type="entry name" value="Ribosomal_protein_S1"/>
</dbReference>
<evidence type="ECO:0000313" key="2">
    <source>
        <dbReference type="EMBL" id="KAE8022914.1"/>
    </source>
</evidence>
<sequence>MPIFSIATLGSVSGVSFLSHIFTSDASYAPPQFPSLVNHCHKSPAKRYSFHAAKVSVSGNANTEVSEQAPAAQISDDSSASSEAVRQARISGDWEVARTYNGSGFIYEGRIEGYNGGGLLVRFYSLVGFLPFSQLSPSRSCKESRKSIHEIAKDLTGSDISVKVIQADEENKKLILSEKEAVWSKFSEQVNVGDIFEARVGSVEDYGAFIHLRFPDGFYHLTGLVHVSEVSWDLVQDVRDILTEGDEVRVKVTSVDREKSRITLSIKQLEEDPLLETLDKVIPQDASTVPDSLSNSDISTIEPLPGLETIFEELLQEDGIDDVRIIRQGFEKRVVSQDLQLWLSNAPPTNQKFTLLARAGRQVQEIHLRTSLDQEGIKKALQRALERVP</sequence>
<accession>A0A5N6R2V0</accession>
<evidence type="ECO:0000259" key="1">
    <source>
        <dbReference type="PROSITE" id="PS50126"/>
    </source>
</evidence>
<dbReference type="Pfam" id="PF00575">
    <property type="entry name" value="S1"/>
    <property type="match status" value="2"/>
</dbReference>
<dbReference type="Proteomes" id="UP000327013">
    <property type="component" value="Chromosome 3"/>
</dbReference>
<dbReference type="PROSITE" id="PS50126">
    <property type="entry name" value="S1"/>
    <property type="match status" value="2"/>
</dbReference>
<dbReference type="PANTHER" id="PTHR47559:SF1">
    <property type="entry name" value="OS03G0844900 PROTEIN"/>
    <property type="match status" value="1"/>
</dbReference>
<dbReference type="GO" id="GO:0003676">
    <property type="term" value="F:nucleic acid binding"/>
    <property type="evidence" value="ECO:0007669"/>
    <property type="project" value="InterPro"/>
</dbReference>
<dbReference type="AlphaFoldDB" id="A0A5N6R2V0"/>
<dbReference type="SUPFAM" id="SSF50249">
    <property type="entry name" value="Nucleic acid-binding proteins"/>
    <property type="match status" value="2"/>
</dbReference>
<dbReference type="SMART" id="SM00316">
    <property type="entry name" value="S1"/>
    <property type="match status" value="2"/>
</dbReference>
<reference evidence="2 3" key="1">
    <citation type="submission" date="2019-06" db="EMBL/GenBank/DDBJ databases">
        <title>A chromosomal-level reference genome of Carpinus fangiana (Coryloideae, Betulaceae).</title>
        <authorList>
            <person name="Yang X."/>
            <person name="Wang Z."/>
            <person name="Zhang L."/>
            <person name="Hao G."/>
            <person name="Liu J."/>
            <person name="Yang Y."/>
        </authorList>
    </citation>
    <scope>NUCLEOTIDE SEQUENCE [LARGE SCALE GENOMIC DNA]</scope>
    <source>
        <strain evidence="2">Cfa_2016G</strain>
        <tissue evidence="2">Leaf</tissue>
    </source>
</reference>
<evidence type="ECO:0000313" key="3">
    <source>
        <dbReference type="Proteomes" id="UP000327013"/>
    </source>
</evidence>
<dbReference type="PANTHER" id="PTHR47559">
    <property type="entry name" value="OS03G0844900 PROTEIN"/>
    <property type="match status" value="1"/>
</dbReference>
<dbReference type="EMBL" id="CM017323">
    <property type="protein sequence ID" value="KAE8022914.1"/>
    <property type="molecule type" value="Genomic_DNA"/>
</dbReference>